<keyword evidence="1" id="KW-1133">Transmembrane helix</keyword>
<feature type="non-terminal residue" evidence="2">
    <location>
        <position position="53"/>
    </location>
</feature>
<accession>A0ABD0N7R9</accession>
<keyword evidence="1" id="KW-0472">Membrane</keyword>
<protein>
    <submittedName>
        <fullName evidence="2">Uncharacterized protein</fullName>
    </submittedName>
</protein>
<sequence length="53" mass="6052">IGLFDLEVNCLTKILFGALVVVSLVMVALQHFAGRWYLQIFRFLLLFSNIVPI</sequence>
<evidence type="ECO:0000313" key="3">
    <source>
        <dbReference type="Proteomes" id="UP001529510"/>
    </source>
</evidence>
<feature type="transmembrane region" description="Helical" evidence="1">
    <location>
        <begin position="14"/>
        <end position="38"/>
    </location>
</feature>
<gene>
    <name evidence="2" type="ORF">M9458_045766</name>
</gene>
<dbReference type="Proteomes" id="UP001529510">
    <property type="component" value="Unassembled WGS sequence"/>
</dbReference>
<feature type="non-terminal residue" evidence="2">
    <location>
        <position position="1"/>
    </location>
</feature>
<organism evidence="2 3">
    <name type="scientific">Cirrhinus mrigala</name>
    <name type="common">Mrigala</name>
    <dbReference type="NCBI Taxonomy" id="683832"/>
    <lineage>
        <taxon>Eukaryota</taxon>
        <taxon>Metazoa</taxon>
        <taxon>Chordata</taxon>
        <taxon>Craniata</taxon>
        <taxon>Vertebrata</taxon>
        <taxon>Euteleostomi</taxon>
        <taxon>Actinopterygii</taxon>
        <taxon>Neopterygii</taxon>
        <taxon>Teleostei</taxon>
        <taxon>Ostariophysi</taxon>
        <taxon>Cypriniformes</taxon>
        <taxon>Cyprinidae</taxon>
        <taxon>Labeoninae</taxon>
        <taxon>Labeonini</taxon>
        <taxon>Cirrhinus</taxon>
    </lineage>
</organism>
<name>A0ABD0N7R9_CIRMR</name>
<proteinExistence type="predicted"/>
<keyword evidence="3" id="KW-1185">Reference proteome</keyword>
<reference evidence="2 3" key="1">
    <citation type="submission" date="2024-05" db="EMBL/GenBank/DDBJ databases">
        <title>Genome sequencing and assembly of Indian major carp, Cirrhinus mrigala (Hamilton, 1822).</title>
        <authorList>
            <person name="Mohindra V."/>
            <person name="Chowdhury L.M."/>
            <person name="Lal K."/>
            <person name="Jena J.K."/>
        </authorList>
    </citation>
    <scope>NUCLEOTIDE SEQUENCE [LARGE SCALE GENOMIC DNA]</scope>
    <source>
        <strain evidence="2">CM1030</strain>
        <tissue evidence="2">Blood</tissue>
    </source>
</reference>
<comment type="caution">
    <text evidence="2">The sequence shown here is derived from an EMBL/GenBank/DDBJ whole genome shotgun (WGS) entry which is preliminary data.</text>
</comment>
<evidence type="ECO:0000256" key="1">
    <source>
        <dbReference type="SAM" id="Phobius"/>
    </source>
</evidence>
<dbReference type="AlphaFoldDB" id="A0ABD0N7R9"/>
<dbReference type="EMBL" id="JAMKFB020000023">
    <property type="protein sequence ID" value="KAL0157690.1"/>
    <property type="molecule type" value="Genomic_DNA"/>
</dbReference>
<keyword evidence="1" id="KW-0812">Transmembrane</keyword>
<evidence type="ECO:0000313" key="2">
    <source>
        <dbReference type="EMBL" id="KAL0157690.1"/>
    </source>
</evidence>